<reference evidence="15" key="1">
    <citation type="journal article" date="2010" name="Science">
        <title>Plasticity of animal genome architecture unmasked by rapid evolution of a pelagic tunicate.</title>
        <authorList>
            <person name="Denoeud F."/>
            <person name="Henriet S."/>
            <person name="Mungpakdee S."/>
            <person name="Aury J.M."/>
            <person name="Da Silva C."/>
            <person name="Brinkmann H."/>
            <person name="Mikhaleva J."/>
            <person name="Olsen L.C."/>
            <person name="Jubin C."/>
            <person name="Canestro C."/>
            <person name="Bouquet J.M."/>
            <person name="Danks G."/>
            <person name="Poulain J."/>
            <person name="Campsteijn C."/>
            <person name="Adamski M."/>
            <person name="Cross I."/>
            <person name="Yadetie F."/>
            <person name="Muffato M."/>
            <person name="Louis A."/>
            <person name="Butcher S."/>
            <person name="Tsagkogeorga G."/>
            <person name="Konrad A."/>
            <person name="Singh S."/>
            <person name="Jensen M.F."/>
            <person name="Cong E.H."/>
            <person name="Eikeseth-Otteraa H."/>
            <person name="Noel B."/>
            <person name="Anthouard V."/>
            <person name="Porcel B.M."/>
            <person name="Kachouri-Lafond R."/>
            <person name="Nishino A."/>
            <person name="Ugolini M."/>
            <person name="Chourrout P."/>
            <person name="Nishida H."/>
            <person name="Aasland R."/>
            <person name="Huzurbazar S."/>
            <person name="Westhof E."/>
            <person name="Delsuc F."/>
            <person name="Lehrach H."/>
            <person name="Reinhardt R."/>
            <person name="Weissenbach J."/>
            <person name="Roy S.W."/>
            <person name="Artiguenave F."/>
            <person name="Postlethwait J.H."/>
            <person name="Manak J.R."/>
            <person name="Thompson E.M."/>
            <person name="Jaillon O."/>
            <person name="Du Pasquier L."/>
            <person name="Boudinot P."/>
            <person name="Liberles D.A."/>
            <person name="Volff J.N."/>
            <person name="Philippe H."/>
            <person name="Lenhard B."/>
            <person name="Roest Crollius H."/>
            <person name="Wincker P."/>
            <person name="Chourrout D."/>
        </authorList>
    </citation>
    <scope>NUCLEOTIDE SEQUENCE [LARGE SCALE GENOMIC DNA]</scope>
</reference>
<dbReference type="GO" id="GO:0005789">
    <property type="term" value="C:endoplasmic reticulum membrane"/>
    <property type="evidence" value="ECO:0007669"/>
    <property type="project" value="UniProtKB-SubCell"/>
</dbReference>
<evidence type="ECO:0000256" key="5">
    <source>
        <dbReference type="ARBA" id="ARBA00022801"/>
    </source>
</evidence>
<keyword evidence="5" id="KW-0378">Hydrolase</keyword>
<dbReference type="PANTHER" id="PTHR13046:SF0">
    <property type="entry name" value="CAAX PRENYL PROTEASE 2"/>
    <property type="match status" value="1"/>
</dbReference>
<dbReference type="InterPro" id="IPR003675">
    <property type="entry name" value="Rce1/LyrA-like_dom"/>
</dbReference>
<keyword evidence="8 13" id="KW-0472">Membrane</keyword>
<dbReference type="Pfam" id="PF02517">
    <property type="entry name" value="Rce1-like"/>
    <property type="match status" value="1"/>
</dbReference>
<evidence type="ECO:0000256" key="3">
    <source>
        <dbReference type="ARBA" id="ARBA00022670"/>
    </source>
</evidence>
<sequence>MTSGFASGFEFGIAEHFEASWKTLLLMILLYIGPIYNCISYSGFPETQSTALEIKTIICAPIIEEILFRSIIISRFSPHYSQSATTLFALTLFSLPHLHHLLHEIPAHGYKSALSTAVFRTVYTAIFGGLSCFLFFKFGTLFSPILAHSWCNYFGSAFVPTGRSKTEIFIFCIGLFSFAVAVYINFV</sequence>
<feature type="transmembrane region" description="Helical" evidence="13">
    <location>
        <begin position="122"/>
        <end position="147"/>
    </location>
</feature>
<comment type="subcellular location">
    <subcellularLocation>
        <location evidence="1">Endoplasmic reticulum membrane</location>
        <topology evidence="1">Multi-pass membrane protein</topology>
    </subcellularLocation>
</comment>
<dbReference type="GO" id="GO:0071586">
    <property type="term" value="P:CAAX-box protein processing"/>
    <property type="evidence" value="ECO:0007669"/>
    <property type="project" value="InterPro"/>
</dbReference>
<evidence type="ECO:0000256" key="4">
    <source>
        <dbReference type="ARBA" id="ARBA00022692"/>
    </source>
</evidence>
<evidence type="ECO:0000256" key="12">
    <source>
        <dbReference type="ARBA" id="ARBA00049763"/>
    </source>
</evidence>
<keyword evidence="16" id="KW-1185">Reference proteome</keyword>
<dbReference type="OrthoDB" id="271604at2759"/>
<dbReference type="PANTHER" id="PTHR13046">
    <property type="entry name" value="PROTEASE U48 CAAX PRENYL PROTEASE RCE1"/>
    <property type="match status" value="1"/>
</dbReference>
<evidence type="ECO:0000313" key="15">
    <source>
        <dbReference type="EMBL" id="CBY22082.1"/>
    </source>
</evidence>
<dbReference type="GO" id="GO:0004222">
    <property type="term" value="F:metalloendopeptidase activity"/>
    <property type="evidence" value="ECO:0007669"/>
    <property type="project" value="InterPro"/>
</dbReference>
<keyword evidence="6" id="KW-0256">Endoplasmic reticulum</keyword>
<comment type="catalytic activity">
    <reaction evidence="10">
        <text>Hydrolyzes the peptide bond -P2-(S-farnesyl or geranylgeranyl)C-P1'-P2'-P3'-COOH where P1' and P2' are amino acids with aliphatic sidechains and P3' is any C-terminal residue.</text>
        <dbReference type="EC" id="3.4.26.1"/>
    </reaction>
</comment>
<dbReference type="Proteomes" id="UP000001307">
    <property type="component" value="Unassembled WGS sequence"/>
</dbReference>
<dbReference type="EC" id="3.4.26.1" evidence="11"/>
<dbReference type="EMBL" id="FN653018">
    <property type="protein sequence ID" value="CBY22082.1"/>
    <property type="molecule type" value="Genomic_DNA"/>
</dbReference>
<evidence type="ECO:0000259" key="14">
    <source>
        <dbReference type="Pfam" id="PF02517"/>
    </source>
</evidence>
<evidence type="ECO:0000256" key="2">
    <source>
        <dbReference type="ARBA" id="ARBA00006897"/>
    </source>
</evidence>
<protein>
    <recommendedName>
        <fullName evidence="12">CAAX prenyl protease 2</fullName>
        <ecNumber evidence="11">3.4.26.1</ecNumber>
    </recommendedName>
    <alternativeName>
        <fullName evidence="9">Farnesylated proteins-converting enzyme 2</fullName>
    </alternativeName>
</protein>
<organism evidence="15">
    <name type="scientific">Oikopleura dioica</name>
    <name type="common">Tunicate</name>
    <dbReference type="NCBI Taxonomy" id="34765"/>
    <lineage>
        <taxon>Eukaryota</taxon>
        <taxon>Metazoa</taxon>
        <taxon>Chordata</taxon>
        <taxon>Tunicata</taxon>
        <taxon>Appendicularia</taxon>
        <taxon>Copelata</taxon>
        <taxon>Oikopleuridae</taxon>
        <taxon>Oikopleura</taxon>
    </lineage>
</organism>
<comment type="similarity">
    <text evidence="2">Belongs to the peptidase U48 family.</text>
</comment>
<evidence type="ECO:0000256" key="11">
    <source>
        <dbReference type="ARBA" id="ARBA00049729"/>
    </source>
</evidence>
<evidence type="ECO:0000256" key="6">
    <source>
        <dbReference type="ARBA" id="ARBA00022824"/>
    </source>
</evidence>
<keyword evidence="7 13" id="KW-1133">Transmembrane helix</keyword>
<evidence type="ECO:0000256" key="7">
    <source>
        <dbReference type="ARBA" id="ARBA00022989"/>
    </source>
</evidence>
<feature type="transmembrane region" description="Helical" evidence="13">
    <location>
        <begin position="168"/>
        <end position="186"/>
    </location>
</feature>
<evidence type="ECO:0000256" key="1">
    <source>
        <dbReference type="ARBA" id="ARBA00004477"/>
    </source>
</evidence>
<feature type="domain" description="CAAX prenyl protease 2/Lysostaphin resistance protein A-like" evidence="14">
    <location>
        <begin position="56"/>
        <end position="154"/>
    </location>
</feature>
<gene>
    <name evidence="15" type="ORF">GSOID_T00011624001</name>
</gene>
<evidence type="ECO:0000256" key="13">
    <source>
        <dbReference type="SAM" id="Phobius"/>
    </source>
</evidence>
<name>E4WXJ0_OIKDI</name>
<dbReference type="AlphaFoldDB" id="E4WXJ0"/>
<evidence type="ECO:0000256" key="10">
    <source>
        <dbReference type="ARBA" id="ARBA00047280"/>
    </source>
</evidence>
<accession>E4WXJ0</accession>
<proteinExistence type="inferred from homology"/>
<feature type="transmembrane region" description="Helical" evidence="13">
    <location>
        <begin position="20"/>
        <end position="39"/>
    </location>
</feature>
<dbReference type="InParanoid" id="E4WXJ0"/>
<dbReference type="InterPro" id="IPR039731">
    <property type="entry name" value="Rce1"/>
</dbReference>
<evidence type="ECO:0000313" key="16">
    <source>
        <dbReference type="Proteomes" id="UP000001307"/>
    </source>
</evidence>
<evidence type="ECO:0000256" key="9">
    <source>
        <dbReference type="ARBA" id="ARBA00032607"/>
    </source>
</evidence>
<keyword evidence="3" id="KW-0645">Protease</keyword>
<keyword evidence="4 13" id="KW-0812">Transmembrane</keyword>
<evidence type="ECO:0000256" key="8">
    <source>
        <dbReference type="ARBA" id="ARBA00023136"/>
    </source>
</evidence>
<dbReference type="FunCoup" id="E4WXJ0">
    <property type="interactions" value="526"/>
</dbReference>